<evidence type="ECO:0000313" key="2">
    <source>
        <dbReference type="Proteomes" id="UP001207468"/>
    </source>
</evidence>
<gene>
    <name evidence="1" type="ORF">F5148DRAFT_1146569</name>
</gene>
<evidence type="ECO:0000313" key="1">
    <source>
        <dbReference type="EMBL" id="KAI9511849.1"/>
    </source>
</evidence>
<name>A0ACC0UJE8_9AGAM</name>
<proteinExistence type="predicted"/>
<dbReference type="Proteomes" id="UP001207468">
    <property type="component" value="Unassembled WGS sequence"/>
</dbReference>
<accession>A0ACC0UJE8</accession>
<organism evidence="1 2">
    <name type="scientific">Russula earlei</name>
    <dbReference type="NCBI Taxonomy" id="71964"/>
    <lineage>
        <taxon>Eukaryota</taxon>
        <taxon>Fungi</taxon>
        <taxon>Dikarya</taxon>
        <taxon>Basidiomycota</taxon>
        <taxon>Agaricomycotina</taxon>
        <taxon>Agaricomycetes</taxon>
        <taxon>Russulales</taxon>
        <taxon>Russulaceae</taxon>
        <taxon>Russula</taxon>
    </lineage>
</organism>
<sequence length="252" mass="27597">MWKENQIEQQATTHETEIAVAAQNKNTTFFLQSVESMVNAQGQKQKNHIWFHAAYGPKPHTLEHTPQQHEQHALFAPNTERMKHNTNPQHPMPNYQAAQDTAHLGADAITKVVMKATVPFVMQVDTLEKLSKPLLINRTTGSGCNTSTQPQPPPATTPTPALQQMVQVSYQKKTKGTNKGAHTMGIAPTMSIITLATYTMIAATTAVDTNKPPGPKPRTCNMPTVTEVTALHSGRHNDGQVEQSIQARAAAE</sequence>
<reference evidence="1" key="1">
    <citation type="submission" date="2021-03" db="EMBL/GenBank/DDBJ databases">
        <title>Evolutionary priming and transition to the ectomycorrhizal habit in an iconic lineage of mushroom-forming fungi: is preadaptation a requirement?</title>
        <authorList>
            <consortium name="DOE Joint Genome Institute"/>
            <person name="Looney B.P."/>
            <person name="Miyauchi S."/>
            <person name="Morin E."/>
            <person name="Drula E."/>
            <person name="Courty P.E."/>
            <person name="Chicoki N."/>
            <person name="Fauchery L."/>
            <person name="Kohler A."/>
            <person name="Kuo A."/>
            <person name="LaButti K."/>
            <person name="Pangilinan J."/>
            <person name="Lipzen A."/>
            <person name="Riley R."/>
            <person name="Andreopoulos W."/>
            <person name="He G."/>
            <person name="Johnson J."/>
            <person name="Barry K.W."/>
            <person name="Grigoriev I.V."/>
            <person name="Nagy L."/>
            <person name="Hibbett D."/>
            <person name="Henrissat B."/>
            <person name="Matheny P.B."/>
            <person name="Labbe J."/>
            <person name="Martin A.F."/>
        </authorList>
    </citation>
    <scope>NUCLEOTIDE SEQUENCE</scope>
    <source>
        <strain evidence="1">BPL698</strain>
    </source>
</reference>
<keyword evidence="2" id="KW-1185">Reference proteome</keyword>
<protein>
    <submittedName>
        <fullName evidence="1">Uncharacterized protein</fullName>
    </submittedName>
</protein>
<comment type="caution">
    <text evidence="1">The sequence shown here is derived from an EMBL/GenBank/DDBJ whole genome shotgun (WGS) entry which is preliminary data.</text>
</comment>
<dbReference type="EMBL" id="JAGFNK010000016">
    <property type="protein sequence ID" value="KAI9511849.1"/>
    <property type="molecule type" value="Genomic_DNA"/>
</dbReference>